<dbReference type="HAMAP" id="MF_00362">
    <property type="entry name" value="Ribosomal_uL10"/>
    <property type="match status" value="1"/>
</dbReference>
<name>A0A554LK25_9BACT</name>
<dbReference type="AlphaFoldDB" id="A0A554LK25"/>
<dbReference type="Pfam" id="PF00466">
    <property type="entry name" value="Ribosomal_L10"/>
    <property type="match status" value="1"/>
</dbReference>
<comment type="subunit">
    <text evidence="5">Part of the ribosomal stalk of the 50S ribosomal subunit. The N-terminus interacts with L11 and the large rRNA to form the base of the stalk. The C-terminus forms an elongated spine to which L12 dimers bind in a sequential fashion forming a multimeric L10(L12)X complex.</text>
</comment>
<proteinExistence type="inferred from homology"/>
<comment type="function">
    <text evidence="5">Forms part of the ribosomal stalk, playing a central role in the interaction of the ribosome with GTP-bound translation factors.</text>
</comment>
<reference evidence="6 7" key="1">
    <citation type="submission" date="2017-07" db="EMBL/GenBank/DDBJ databases">
        <title>Mechanisms for carbon and nitrogen cycling indicate functional differentiation within the Candidate Phyla Radiation.</title>
        <authorList>
            <person name="Danczak R.E."/>
            <person name="Johnston M.D."/>
            <person name="Kenah C."/>
            <person name="Slattery M."/>
            <person name="Wrighton K.C."/>
            <person name="Wilkins M.J."/>
        </authorList>
    </citation>
    <scope>NUCLEOTIDE SEQUENCE [LARGE SCALE GENOMIC DNA]</scope>
    <source>
        <strain evidence="6">Licking1014_7</strain>
    </source>
</reference>
<dbReference type="GO" id="GO:0006412">
    <property type="term" value="P:translation"/>
    <property type="evidence" value="ECO:0007669"/>
    <property type="project" value="UniProtKB-UniRule"/>
</dbReference>
<dbReference type="GO" id="GO:0070180">
    <property type="term" value="F:large ribosomal subunit rRNA binding"/>
    <property type="evidence" value="ECO:0007669"/>
    <property type="project" value="UniProtKB-UniRule"/>
</dbReference>
<sequence>MKLSKEQKKQFVKKLAKKVNQAKAVIILGFKGTGMSQMTILRQALREKDIEMFVVKNSLLERAFRDQGAYLPPEILKQPLAIVIGLTDEVEPARQIVEIGKEVETIKPLSGIFEGQIVDEQYIRELAQLPSKDEIRAKLVSAIKGPITSMHNVLRYNLAGLIEILKQKSQMAKF</sequence>
<evidence type="ECO:0000256" key="4">
    <source>
        <dbReference type="ARBA" id="ARBA00035202"/>
    </source>
</evidence>
<dbReference type="Gene3D" id="6.10.250.290">
    <property type="match status" value="1"/>
</dbReference>
<dbReference type="NCBIfam" id="NF000955">
    <property type="entry name" value="PRK00099.1-1"/>
    <property type="match status" value="1"/>
</dbReference>
<organism evidence="6 7">
    <name type="scientific">Candidatus Berkelbacteria bacterium Licking1014_7</name>
    <dbReference type="NCBI Taxonomy" id="2017147"/>
    <lineage>
        <taxon>Bacteria</taxon>
        <taxon>Candidatus Berkelbacteria</taxon>
    </lineage>
</organism>
<evidence type="ECO:0000313" key="6">
    <source>
        <dbReference type="EMBL" id="TSC93212.1"/>
    </source>
</evidence>
<comment type="caution">
    <text evidence="6">The sequence shown here is derived from an EMBL/GenBank/DDBJ whole genome shotgun (WGS) entry which is preliminary data.</text>
</comment>
<comment type="similarity">
    <text evidence="1 5">Belongs to the universal ribosomal protein uL10 family.</text>
</comment>
<keyword evidence="5" id="KW-0699">rRNA-binding</keyword>
<dbReference type="SUPFAM" id="SSF160369">
    <property type="entry name" value="Ribosomal protein L10-like"/>
    <property type="match status" value="1"/>
</dbReference>
<keyword evidence="5" id="KW-0694">RNA-binding</keyword>
<evidence type="ECO:0000256" key="1">
    <source>
        <dbReference type="ARBA" id="ARBA00008889"/>
    </source>
</evidence>
<dbReference type="InterPro" id="IPR043141">
    <property type="entry name" value="Ribosomal_uL10-like_sf"/>
</dbReference>
<dbReference type="Gene3D" id="3.30.70.1730">
    <property type="match status" value="1"/>
</dbReference>
<accession>A0A554LK25</accession>
<gene>
    <name evidence="5" type="primary">rplJ</name>
    <name evidence="6" type="ORF">CEN89_222</name>
</gene>
<dbReference type="InterPro" id="IPR022973">
    <property type="entry name" value="Ribosomal_uL10_bac"/>
</dbReference>
<dbReference type="CDD" id="cd05797">
    <property type="entry name" value="Ribosomal_L10"/>
    <property type="match status" value="1"/>
</dbReference>
<keyword evidence="2 5" id="KW-0689">Ribosomal protein</keyword>
<dbReference type="InterPro" id="IPR001790">
    <property type="entry name" value="Ribosomal_uL10"/>
</dbReference>
<keyword evidence="3 5" id="KW-0687">Ribonucleoprotein</keyword>
<dbReference type="GO" id="GO:1990904">
    <property type="term" value="C:ribonucleoprotein complex"/>
    <property type="evidence" value="ECO:0007669"/>
    <property type="project" value="UniProtKB-KW"/>
</dbReference>
<dbReference type="GO" id="GO:0005840">
    <property type="term" value="C:ribosome"/>
    <property type="evidence" value="ECO:0007669"/>
    <property type="project" value="UniProtKB-KW"/>
</dbReference>
<evidence type="ECO:0000313" key="7">
    <source>
        <dbReference type="Proteomes" id="UP000315689"/>
    </source>
</evidence>
<dbReference type="EMBL" id="VMGK01000005">
    <property type="protein sequence ID" value="TSC93212.1"/>
    <property type="molecule type" value="Genomic_DNA"/>
</dbReference>
<evidence type="ECO:0000256" key="2">
    <source>
        <dbReference type="ARBA" id="ARBA00022980"/>
    </source>
</evidence>
<protein>
    <recommendedName>
        <fullName evidence="4 5">Large ribosomal subunit protein uL10</fullName>
    </recommendedName>
</protein>
<evidence type="ECO:0000256" key="3">
    <source>
        <dbReference type="ARBA" id="ARBA00023274"/>
    </source>
</evidence>
<evidence type="ECO:0000256" key="5">
    <source>
        <dbReference type="HAMAP-Rule" id="MF_00362"/>
    </source>
</evidence>
<dbReference type="InterPro" id="IPR047865">
    <property type="entry name" value="Ribosomal_uL10_bac_type"/>
</dbReference>
<dbReference type="PANTHER" id="PTHR11560">
    <property type="entry name" value="39S RIBOSOMAL PROTEIN L10, MITOCHONDRIAL"/>
    <property type="match status" value="1"/>
</dbReference>
<dbReference type="Proteomes" id="UP000315689">
    <property type="component" value="Unassembled WGS sequence"/>
</dbReference>